<dbReference type="Pfam" id="PF02656">
    <property type="entry name" value="DUF202"/>
    <property type="match status" value="1"/>
</dbReference>
<dbReference type="RefSeq" id="WP_191746298.1">
    <property type="nucleotide sequence ID" value="NZ_JACSQC010000002.1"/>
</dbReference>
<feature type="transmembrane region" description="Helical" evidence="5">
    <location>
        <begin position="85"/>
        <end position="109"/>
    </location>
</feature>
<evidence type="ECO:0000313" key="7">
    <source>
        <dbReference type="EMBL" id="MBD8043397.1"/>
    </source>
</evidence>
<comment type="caution">
    <text evidence="7">The sequence shown here is derived from an EMBL/GenBank/DDBJ whole genome shotgun (WGS) entry which is preliminary data.</text>
</comment>
<organism evidence="7 8">
    <name type="scientific">Arthrobacter pullicola</name>
    <dbReference type="NCBI Taxonomy" id="2762224"/>
    <lineage>
        <taxon>Bacteria</taxon>
        <taxon>Bacillati</taxon>
        <taxon>Actinomycetota</taxon>
        <taxon>Actinomycetes</taxon>
        <taxon>Micrococcales</taxon>
        <taxon>Micrococcaceae</taxon>
        <taxon>Arthrobacter</taxon>
    </lineage>
</organism>
<evidence type="ECO:0000259" key="6">
    <source>
        <dbReference type="Pfam" id="PF02656"/>
    </source>
</evidence>
<keyword evidence="4 5" id="KW-0472">Membrane</keyword>
<evidence type="ECO:0000313" key="8">
    <source>
        <dbReference type="Proteomes" id="UP000652763"/>
    </source>
</evidence>
<gene>
    <name evidence="7" type="ORF">H9638_06170</name>
</gene>
<evidence type="ECO:0000256" key="5">
    <source>
        <dbReference type="SAM" id="Phobius"/>
    </source>
</evidence>
<sequence length="113" mass="11560">MAAPQSVHQDPGLQPERTALAWGRTALALVVAAAIFLRWAPQHGWFAGALVAVSLVTAVAIHFTQKRRYGQASAGISGEAGQPNTGAALTLSLAVVILGAVGIVAVLWLPVSG</sequence>
<dbReference type="InterPro" id="IPR003807">
    <property type="entry name" value="DUF202"/>
</dbReference>
<accession>A0ABR8YGQ2</accession>
<keyword evidence="8" id="KW-1185">Reference proteome</keyword>
<feature type="transmembrane region" description="Helical" evidence="5">
    <location>
        <begin position="45"/>
        <end position="64"/>
    </location>
</feature>
<keyword evidence="2 5" id="KW-0812">Transmembrane</keyword>
<evidence type="ECO:0000256" key="1">
    <source>
        <dbReference type="ARBA" id="ARBA00004127"/>
    </source>
</evidence>
<dbReference type="Proteomes" id="UP000652763">
    <property type="component" value="Unassembled WGS sequence"/>
</dbReference>
<feature type="transmembrane region" description="Helical" evidence="5">
    <location>
        <begin position="21"/>
        <end position="39"/>
    </location>
</feature>
<evidence type="ECO:0000256" key="4">
    <source>
        <dbReference type="ARBA" id="ARBA00023136"/>
    </source>
</evidence>
<dbReference type="EMBL" id="JACSQC010000002">
    <property type="protein sequence ID" value="MBD8043397.1"/>
    <property type="molecule type" value="Genomic_DNA"/>
</dbReference>
<evidence type="ECO:0000256" key="3">
    <source>
        <dbReference type="ARBA" id="ARBA00022989"/>
    </source>
</evidence>
<feature type="domain" description="DUF202" evidence="6">
    <location>
        <begin position="10"/>
        <end position="72"/>
    </location>
</feature>
<reference evidence="7 8" key="1">
    <citation type="submission" date="2020-08" db="EMBL/GenBank/DDBJ databases">
        <title>A Genomic Blueprint of the Chicken Gut Microbiome.</title>
        <authorList>
            <person name="Gilroy R."/>
            <person name="Ravi A."/>
            <person name="Getino M."/>
            <person name="Pursley I."/>
            <person name="Horton D.L."/>
            <person name="Alikhan N.-F."/>
            <person name="Baker D."/>
            <person name="Gharbi K."/>
            <person name="Hall N."/>
            <person name="Watson M."/>
            <person name="Adriaenssens E.M."/>
            <person name="Foster-Nyarko E."/>
            <person name="Jarju S."/>
            <person name="Secka A."/>
            <person name="Antonio M."/>
            <person name="Oren A."/>
            <person name="Chaudhuri R."/>
            <person name="La Ragione R.M."/>
            <person name="Hildebrand F."/>
            <person name="Pallen M.J."/>
        </authorList>
    </citation>
    <scope>NUCLEOTIDE SEQUENCE [LARGE SCALE GENOMIC DNA]</scope>
    <source>
        <strain evidence="7 8">Sa2BUA2</strain>
    </source>
</reference>
<keyword evidence="3 5" id="KW-1133">Transmembrane helix</keyword>
<proteinExistence type="predicted"/>
<name>A0ABR8YGQ2_9MICC</name>
<comment type="subcellular location">
    <subcellularLocation>
        <location evidence="1">Endomembrane system</location>
        <topology evidence="1">Multi-pass membrane protein</topology>
    </subcellularLocation>
</comment>
<evidence type="ECO:0000256" key="2">
    <source>
        <dbReference type="ARBA" id="ARBA00022692"/>
    </source>
</evidence>
<protein>
    <submittedName>
        <fullName evidence="7">DUF202 domain-containing protein</fullName>
    </submittedName>
</protein>